<keyword evidence="3" id="KW-0732">Signal</keyword>
<evidence type="ECO:0000256" key="4">
    <source>
        <dbReference type="ARBA" id="ARBA00023136"/>
    </source>
</evidence>
<dbReference type="Pfam" id="PF14322">
    <property type="entry name" value="SusD-like_3"/>
    <property type="match status" value="1"/>
</dbReference>
<dbReference type="EMBL" id="CP007547">
    <property type="protein sequence ID" value="AIL45757.1"/>
    <property type="molecule type" value="Genomic_DNA"/>
</dbReference>
<evidence type="ECO:0000259" key="7">
    <source>
        <dbReference type="Pfam" id="PF14322"/>
    </source>
</evidence>
<evidence type="ECO:0000256" key="2">
    <source>
        <dbReference type="ARBA" id="ARBA00006275"/>
    </source>
</evidence>
<dbReference type="Pfam" id="PF07980">
    <property type="entry name" value="SusD_RagB"/>
    <property type="match status" value="1"/>
</dbReference>
<evidence type="ECO:0000256" key="5">
    <source>
        <dbReference type="ARBA" id="ARBA00023237"/>
    </source>
</evidence>
<keyword evidence="5" id="KW-0998">Cell outer membrane</keyword>
<dbReference type="Proteomes" id="UP000028933">
    <property type="component" value="Chromosome"/>
</dbReference>
<evidence type="ECO:0000256" key="3">
    <source>
        <dbReference type="ARBA" id="ARBA00022729"/>
    </source>
</evidence>
<reference evidence="8" key="1">
    <citation type="journal article" date="2013" name="Lancet">
        <title>First case of E anophelis outbreak in an intensive-care unit.</title>
        <authorList>
            <person name="Teo J."/>
            <person name="Tan S.Y."/>
            <person name="Tay M."/>
            <person name="Ding Y."/>
            <person name="Kjelleberg S."/>
            <person name="Givskov M."/>
            <person name="Lin R.T."/>
            <person name="Yang L."/>
        </authorList>
    </citation>
    <scope>NUCLEOTIDE SEQUENCE [LARGE SCALE GENOMIC DNA]</scope>
    <source>
        <strain evidence="8">NUHP1</strain>
    </source>
</reference>
<feature type="domain" description="RagB/SusD" evidence="6">
    <location>
        <begin position="364"/>
        <end position="533"/>
    </location>
</feature>
<evidence type="ECO:0000313" key="8">
    <source>
        <dbReference type="EMBL" id="AIL45757.1"/>
    </source>
</evidence>
<comment type="similarity">
    <text evidence="2">Belongs to the SusD family.</text>
</comment>
<gene>
    <name evidence="8" type="ORF">BD94_1982</name>
</gene>
<organism evidence="8 9">
    <name type="scientific">Elizabethkingia anophelis NUHP1</name>
    <dbReference type="NCBI Taxonomy" id="1338011"/>
    <lineage>
        <taxon>Bacteria</taxon>
        <taxon>Pseudomonadati</taxon>
        <taxon>Bacteroidota</taxon>
        <taxon>Flavobacteriia</taxon>
        <taxon>Flavobacteriales</taxon>
        <taxon>Weeksellaceae</taxon>
        <taxon>Elizabethkingia</taxon>
    </lineage>
</organism>
<dbReference type="GO" id="GO:0009279">
    <property type="term" value="C:cell outer membrane"/>
    <property type="evidence" value="ECO:0007669"/>
    <property type="project" value="UniProtKB-SubCell"/>
</dbReference>
<reference evidence="8" key="2">
    <citation type="journal article" date="2015" name="Genome Biol. Evol.">
        <title>Complete Genome Sequence and Transcriptomic Analysis of the Novel Pathogen Elizabethkingia anophelis in Response to Oxidative Stress.</title>
        <authorList>
            <person name="Li Y."/>
            <person name="Liu Y."/>
            <person name="Chew S.C."/>
            <person name="Tay M."/>
            <person name="Salido M.M."/>
            <person name="Teo J."/>
            <person name="Lauro F.M."/>
            <person name="Givskov M."/>
            <person name="Yang L."/>
        </authorList>
    </citation>
    <scope>NUCLEOTIDE SEQUENCE</scope>
    <source>
        <strain evidence="8">NUHP1</strain>
    </source>
</reference>
<dbReference type="InterPro" id="IPR011990">
    <property type="entry name" value="TPR-like_helical_dom_sf"/>
</dbReference>
<name>A0A077EE19_9FLAO</name>
<sequence length="533" mass="59280">MKFFNSINRKLLVAGVVMLLGVTSCEKDLDRLPITDINSASVYADFSNYKGVLAKCYAGLALTGQKSGDDTGGADIGGIDTGTSSYLRQYFQLQELPTDEAVVAWNDAFLPDLHNMNWGSTNSFITALYYRIFYQVALCNEFIRETTDEKLASRNITGAQAEEARLYRNEARFLRALSYYHAIDMFGNVPFVTEKDEVGVKPPKRITREELFAYVESELKDLEGLLKDPRTNEYGRADKAAVWMVMAKLYLNAEVYTGAKKYTEARTYAEKVINGGYSLKPKYADLFLADNNVANNEVIFSINYDGLNTKTYGGTTYLIHAAVGGSMKPSDFGINSGWGGLRTTKSLVQLFPDANGSRDKRGVFYTNGQNLEIDNVTTFTDGYPLVKFKNITSAGKQGSDASGDFVDTDFPMFRLADAYLMYAEAVLRGGGGSNAQALTYVNQLRTRAYGDNSGNVTSLSLDFILDERARELSWEATRRTDLIRFGKFTGSNYLWPWKGGVKDGRGVEDFRTLYPIPSSDLIANPNLKQNKGY</sequence>
<dbReference type="Gene3D" id="1.10.3780.10">
    <property type="entry name" value="SusD-like"/>
    <property type="match status" value="1"/>
</dbReference>
<dbReference type="CDD" id="cd08977">
    <property type="entry name" value="SusD"/>
    <property type="match status" value="1"/>
</dbReference>
<protein>
    <submittedName>
        <fullName evidence="8">SusD, outer membrane protein</fullName>
    </submittedName>
</protein>
<dbReference type="KEGG" id="eao:BD94_1982"/>
<dbReference type="InterPro" id="IPR033985">
    <property type="entry name" value="SusD-like_N"/>
</dbReference>
<evidence type="ECO:0000313" key="9">
    <source>
        <dbReference type="Proteomes" id="UP000028933"/>
    </source>
</evidence>
<evidence type="ECO:0000256" key="1">
    <source>
        <dbReference type="ARBA" id="ARBA00004442"/>
    </source>
</evidence>
<evidence type="ECO:0000259" key="6">
    <source>
        <dbReference type="Pfam" id="PF07980"/>
    </source>
</evidence>
<dbReference type="HOGENOM" id="CLU_015553_1_2_10"/>
<dbReference type="PROSITE" id="PS51257">
    <property type="entry name" value="PROKAR_LIPOPROTEIN"/>
    <property type="match status" value="1"/>
</dbReference>
<dbReference type="GeneID" id="56683058"/>
<dbReference type="RefSeq" id="WP_009084506.1">
    <property type="nucleotide sequence ID" value="NZ_CP007547.1"/>
</dbReference>
<dbReference type="SUPFAM" id="SSF48452">
    <property type="entry name" value="TPR-like"/>
    <property type="match status" value="1"/>
</dbReference>
<accession>A0A077EE19</accession>
<dbReference type="eggNOG" id="COG3637">
    <property type="taxonomic scope" value="Bacteria"/>
</dbReference>
<proteinExistence type="inferred from homology"/>
<dbReference type="STRING" id="1338011.BD94_1982"/>
<feature type="domain" description="SusD-like N-terminal" evidence="7">
    <location>
        <begin position="105"/>
        <end position="251"/>
    </location>
</feature>
<comment type="subcellular location">
    <subcellularLocation>
        <location evidence="1">Cell outer membrane</location>
    </subcellularLocation>
</comment>
<keyword evidence="4" id="KW-0472">Membrane</keyword>
<dbReference type="AlphaFoldDB" id="A0A077EE19"/>
<dbReference type="Gene3D" id="1.25.40.10">
    <property type="entry name" value="Tetratricopeptide repeat domain"/>
    <property type="match status" value="1"/>
</dbReference>
<dbReference type="InterPro" id="IPR012944">
    <property type="entry name" value="SusD_RagB_dom"/>
</dbReference>
<dbReference type="Gene3D" id="1.25.40.390">
    <property type="match status" value="1"/>
</dbReference>